<reference evidence="2" key="2">
    <citation type="journal article" date="2021" name="Sci. Rep.">
        <title>The distribution of antibiotic resistance genes in chicken gut microbiota commensals.</title>
        <authorList>
            <person name="Juricova H."/>
            <person name="Matiasovicova J."/>
            <person name="Kubasova T."/>
            <person name="Cejkova D."/>
            <person name="Rychlik I."/>
        </authorList>
    </citation>
    <scope>NUCLEOTIDE SEQUENCE</scope>
    <source>
        <strain evidence="2">An420c</strain>
    </source>
</reference>
<evidence type="ECO:0000259" key="1">
    <source>
        <dbReference type="PROSITE" id="PS50943"/>
    </source>
</evidence>
<gene>
    <name evidence="2" type="ORF">H6A13_03535</name>
</gene>
<dbReference type="Proteomes" id="UP000713880">
    <property type="component" value="Unassembled WGS sequence"/>
</dbReference>
<dbReference type="CDD" id="cd00093">
    <property type="entry name" value="HTH_XRE"/>
    <property type="match status" value="1"/>
</dbReference>
<keyword evidence="3" id="KW-1185">Reference proteome</keyword>
<accession>A0A939BB80</accession>
<proteinExistence type="predicted"/>
<feature type="domain" description="HTH cro/C1-type" evidence="1">
    <location>
        <begin position="10"/>
        <end position="64"/>
    </location>
</feature>
<dbReference type="Gene3D" id="1.10.260.40">
    <property type="entry name" value="lambda repressor-like DNA-binding domains"/>
    <property type="match status" value="1"/>
</dbReference>
<protein>
    <submittedName>
        <fullName evidence="2">Helix-turn-helix transcriptional regulator</fullName>
    </submittedName>
</protein>
<organism evidence="2 3">
    <name type="scientific">Mordavella massiliensis</name>
    <dbReference type="NCBI Taxonomy" id="1871024"/>
    <lineage>
        <taxon>Bacteria</taxon>
        <taxon>Bacillati</taxon>
        <taxon>Bacillota</taxon>
        <taxon>Clostridia</taxon>
        <taxon>Eubacteriales</taxon>
        <taxon>Clostridiaceae</taxon>
        <taxon>Mordavella</taxon>
    </lineage>
</organism>
<dbReference type="InterPro" id="IPR001387">
    <property type="entry name" value="Cro/C1-type_HTH"/>
</dbReference>
<dbReference type="EMBL" id="JACJLV010000007">
    <property type="protein sequence ID" value="MBM6826179.1"/>
    <property type="molecule type" value="Genomic_DNA"/>
</dbReference>
<sequence length="105" mass="12230">MDSKFIADRITELRLKKNVSEYQMSLDLGRNKTYIQSITSGRNLPKMNHFLDICDYLGVTPMEFFDDELHHIPLQQKANELLKQLDEEDLLAVISILNRLAAKHK</sequence>
<reference evidence="2" key="1">
    <citation type="submission" date="2020-08" db="EMBL/GenBank/DDBJ databases">
        <authorList>
            <person name="Cejkova D."/>
            <person name="Kubasova T."/>
            <person name="Jahodarova E."/>
            <person name="Rychlik I."/>
        </authorList>
    </citation>
    <scope>NUCLEOTIDE SEQUENCE</scope>
    <source>
        <strain evidence="2">An420c</strain>
    </source>
</reference>
<dbReference type="GO" id="GO:0003677">
    <property type="term" value="F:DNA binding"/>
    <property type="evidence" value="ECO:0007669"/>
    <property type="project" value="InterPro"/>
</dbReference>
<dbReference type="InterPro" id="IPR010982">
    <property type="entry name" value="Lambda_DNA-bd_dom_sf"/>
</dbReference>
<dbReference type="AlphaFoldDB" id="A0A939BB80"/>
<dbReference type="PROSITE" id="PS50943">
    <property type="entry name" value="HTH_CROC1"/>
    <property type="match status" value="1"/>
</dbReference>
<dbReference type="SUPFAM" id="SSF47413">
    <property type="entry name" value="lambda repressor-like DNA-binding domains"/>
    <property type="match status" value="1"/>
</dbReference>
<name>A0A939BB80_9CLOT</name>
<comment type="caution">
    <text evidence="2">The sequence shown here is derived from an EMBL/GenBank/DDBJ whole genome shotgun (WGS) entry which is preliminary data.</text>
</comment>
<evidence type="ECO:0000313" key="2">
    <source>
        <dbReference type="EMBL" id="MBM6826179.1"/>
    </source>
</evidence>
<evidence type="ECO:0000313" key="3">
    <source>
        <dbReference type="Proteomes" id="UP000713880"/>
    </source>
</evidence>
<dbReference type="RefSeq" id="WP_087151960.1">
    <property type="nucleotide sequence ID" value="NZ_JACJLV010000007.1"/>
</dbReference>
<dbReference type="SMART" id="SM00530">
    <property type="entry name" value="HTH_XRE"/>
    <property type="match status" value="1"/>
</dbReference>